<evidence type="ECO:0000256" key="4">
    <source>
        <dbReference type="ARBA" id="ARBA00022771"/>
    </source>
</evidence>
<evidence type="ECO:0000256" key="2">
    <source>
        <dbReference type="ARBA" id="ARBA00022448"/>
    </source>
</evidence>
<dbReference type="RefSeq" id="XP_013436724.1">
    <property type="nucleotide sequence ID" value="XM_013581270.1"/>
</dbReference>
<feature type="coiled-coil region" evidence="8">
    <location>
        <begin position="922"/>
        <end position="949"/>
    </location>
</feature>
<evidence type="ECO:0000313" key="10">
    <source>
        <dbReference type="EMBL" id="CDJ68257.1"/>
    </source>
</evidence>
<proteinExistence type="predicted"/>
<dbReference type="GO" id="GO:0007032">
    <property type="term" value="P:endosome organization"/>
    <property type="evidence" value="ECO:0007669"/>
    <property type="project" value="TreeGrafter"/>
</dbReference>
<accession>U6MVI9</accession>
<evidence type="ECO:0000256" key="3">
    <source>
        <dbReference type="ARBA" id="ARBA00022723"/>
    </source>
</evidence>
<dbReference type="GO" id="GO:0005768">
    <property type="term" value="C:endosome"/>
    <property type="evidence" value="ECO:0007669"/>
    <property type="project" value="TreeGrafter"/>
</dbReference>
<gene>
    <name evidence="10" type="ORF">ENH_00050480</name>
</gene>
<protein>
    <recommendedName>
        <fullName evidence="9">PEP5/VPS11 N-terminal domain-containing protein</fullName>
    </recommendedName>
</protein>
<dbReference type="GO" id="GO:0030674">
    <property type="term" value="F:protein-macromolecule adaptor activity"/>
    <property type="evidence" value="ECO:0007669"/>
    <property type="project" value="TreeGrafter"/>
</dbReference>
<dbReference type="GO" id="GO:0048284">
    <property type="term" value="P:organelle fusion"/>
    <property type="evidence" value="ECO:0007669"/>
    <property type="project" value="TreeGrafter"/>
</dbReference>
<name>U6MVI9_9EIME</name>
<dbReference type="EMBL" id="HG725520">
    <property type="protein sequence ID" value="CDJ68257.1"/>
    <property type="molecule type" value="Genomic_DNA"/>
</dbReference>
<reference evidence="10" key="2">
    <citation type="submission" date="2013-10" db="EMBL/GenBank/DDBJ databases">
        <authorList>
            <person name="Aslett M."/>
        </authorList>
    </citation>
    <scope>NUCLEOTIDE SEQUENCE [LARGE SCALE GENOMIC DNA]</scope>
    <source>
        <strain evidence="10">Houghton</strain>
    </source>
</reference>
<dbReference type="GO" id="GO:0006904">
    <property type="term" value="P:vesicle docking involved in exocytosis"/>
    <property type="evidence" value="ECO:0007669"/>
    <property type="project" value="TreeGrafter"/>
</dbReference>
<keyword evidence="3" id="KW-0479">Metal-binding</keyword>
<dbReference type="Pfam" id="PF23341">
    <property type="entry name" value="PEP5_VPS11_N"/>
    <property type="match status" value="1"/>
</dbReference>
<dbReference type="Proteomes" id="UP000030754">
    <property type="component" value="Unassembled WGS sequence"/>
</dbReference>
<dbReference type="GeneID" id="25475196"/>
<sequence>MQQLRRLSFFDRSIVEKARFPASSCNESAISSGQGCAATTDLLPPALVQQHGAPAGPSRMSPLPSSNIVCTAGTDDCLWMGDDTGVLHTLDLNFQLKSRKSFDICFVAMHAALQASCIVCIGRDAPTDKPGSTGAALEGSGDAEDVRTRQGILKYKCYSTSQVDGRGNPLLLREAGLFSKIPEQILLCSDINQNFTMLAVGTEGAGICLFRGNLLREKTCRLRLMKESDETVTSVRFLASPADAKVYYMLVCYTTSIKCYSVPLRGEPKVSHTDIVPAASRLVVSVLPSLGTFVVHHDEGIFCVDPDQGKRCTSSRFLTRTTTLLAQCNLWALPAEGRCHILATHRSYIVSVTTEQAPVDGELTNAGSSEGSTEPFPLLSKNAKHETLTIHLCYPDLRLIAYSSQMRGVMHVVSAMDTLFVIARGGSTDCNVLFDVKEKSFDERLSILLRKRLFNWAAEVAIQDRQPQQVLQEVYRLHGDWLYSKNMPDKAVEMYIKTIGFLEPSAVIQKLLDAQELRHLALYLLHLHLAGCAMQQHTLLFFKCTSRLKDDSLLASFLEDPRISKTCCLTVALNECRLNGDTELACRIASRHGYHDEHLSLLLETQEFTKAVDLLKQVDAPTACSLLLKHGSTLLRHSASDVLLLLSQFIKDYHTSVEVFIPLFVDDSDLLLLFLSFLLHGVSVARRLVPQHEALCNNSRLNAAIEEARVAISANPSIFGCTAFSSLLELLLRKWHASHLSHQGESGGSDCLEDGHRGFQGTGIEEKSLEMSSLRTEILLKTLKSRSMTHEEQFRSTVLCTIFGFEEGVALECEKRDELQLPVAYFEATDDISSLLRFCMKNGSKAPILWTQTLNILASRRGTERQIREVLMHIERYRLLPPLTVLEILQQSPAVTLDAVKDYFLRASDDLSDQLEHSHELLQSDRAEVSHMAEEIERFRNQAQVFESERCDFCFLPIELPSIHFRCGHSFHIYCLSSNSDNKMGAAQASGLSQSSYLCAICTPQFNAKRLLLTQREAEACNTDDFFKFLRGSTDGFDFILSCFGRGLFPSPLTKIDPTKDQTGLDSLIRNCACMKASRKVDLLPDNFEHPLRIPGWWGLDSSQDFPSIFPHQTTDKL</sequence>
<keyword evidence="2" id="KW-0813">Transport</keyword>
<keyword evidence="7" id="KW-0472">Membrane</keyword>
<dbReference type="GO" id="GO:0007033">
    <property type="term" value="P:vacuole organization"/>
    <property type="evidence" value="ECO:0007669"/>
    <property type="project" value="TreeGrafter"/>
</dbReference>
<dbReference type="InterPro" id="IPR057307">
    <property type="entry name" value="PEP5_VPS11_N"/>
</dbReference>
<evidence type="ECO:0000313" key="11">
    <source>
        <dbReference type="Proteomes" id="UP000030754"/>
    </source>
</evidence>
<dbReference type="AlphaFoldDB" id="U6MVI9"/>
<evidence type="ECO:0000256" key="6">
    <source>
        <dbReference type="ARBA" id="ARBA00022927"/>
    </source>
</evidence>
<dbReference type="VEuPathDB" id="ToxoDB:ENH_00050480"/>
<dbReference type="GO" id="GO:0008270">
    <property type="term" value="F:zinc ion binding"/>
    <property type="evidence" value="ECO:0007669"/>
    <property type="project" value="UniProtKB-KW"/>
</dbReference>
<evidence type="ECO:0000256" key="5">
    <source>
        <dbReference type="ARBA" id="ARBA00022833"/>
    </source>
</evidence>
<dbReference type="GO" id="GO:0030897">
    <property type="term" value="C:HOPS complex"/>
    <property type="evidence" value="ECO:0007669"/>
    <property type="project" value="TreeGrafter"/>
</dbReference>
<keyword evidence="11" id="KW-1185">Reference proteome</keyword>
<dbReference type="PANTHER" id="PTHR23323:SF24">
    <property type="entry name" value="VACUOLAR PROTEIN SORTING-ASSOCIATED PROTEIN 11 HOMOLOG"/>
    <property type="match status" value="1"/>
</dbReference>
<dbReference type="InterPro" id="IPR057308">
    <property type="entry name" value="CHCR_PEP5_VPS11"/>
</dbReference>
<keyword evidence="4" id="KW-0863">Zinc-finger</keyword>
<keyword evidence="8" id="KW-0175">Coiled coil</keyword>
<dbReference type="GO" id="GO:0015031">
    <property type="term" value="P:protein transport"/>
    <property type="evidence" value="ECO:0007669"/>
    <property type="project" value="UniProtKB-KW"/>
</dbReference>
<evidence type="ECO:0000259" key="9">
    <source>
        <dbReference type="Pfam" id="PF23341"/>
    </source>
</evidence>
<dbReference type="OrthoDB" id="26184at2759"/>
<feature type="domain" description="PEP5/VPS11 N-terminal" evidence="9">
    <location>
        <begin position="65"/>
        <end position="425"/>
    </location>
</feature>
<evidence type="ECO:0000256" key="8">
    <source>
        <dbReference type="SAM" id="Coils"/>
    </source>
</evidence>
<dbReference type="Pfam" id="PF23356">
    <property type="entry name" value="TPR_PEP5_VPS11"/>
    <property type="match status" value="1"/>
</dbReference>
<dbReference type="PANTHER" id="PTHR23323">
    <property type="entry name" value="VACUOLAR PROTEIN SORTING-ASSOCIATED PROTEIN"/>
    <property type="match status" value="1"/>
</dbReference>
<evidence type="ECO:0000256" key="1">
    <source>
        <dbReference type="ARBA" id="ARBA00004184"/>
    </source>
</evidence>
<organism evidence="10 11">
    <name type="scientific">Eimeria necatrix</name>
    <dbReference type="NCBI Taxonomy" id="51315"/>
    <lineage>
        <taxon>Eukaryota</taxon>
        <taxon>Sar</taxon>
        <taxon>Alveolata</taxon>
        <taxon>Apicomplexa</taxon>
        <taxon>Conoidasida</taxon>
        <taxon>Coccidia</taxon>
        <taxon>Eucoccidiorida</taxon>
        <taxon>Eimeriorina</taxon>
        <taxon>Eimeriidae</taxon>
        <taxon>Eimeria</taxon>
    </lineage>
</organism>
<evidence type="ECO:0000256" key="7">
    <source>
        <dbReference type="ARBA" id="ARBA00023136"/>
    </source>
</evidence>
<keyword evidence="5" id="KW-0862">Zinc</keyword>
<reference evidence="10" key="1">
    <citation type="submission" date="2013-10" db="EMBL/GenBank/DDBJ databases">
        <title>Genomic analysis of the causative agents of coccidiosis in chickens.</title>
        <authorList>
            <person name="Reid A.J."/>
            <person name="Blake D."/>
            <person name="Billington K."/>
            <person name="Browne H."/>
            <person name="Dunn M."/>
            <person name="Hung S."/>
            <person name="Kawahara F."/>
            <person name="Miranda-Saavedra D."/>
            <person name="Mourier T."/>
            <person name="Nagra H."/>
            <person name="Otto T.D."/>
            <person name="Rawlings N."/>
            <person name="Sanchez A."/>
            <person name="Sanders M."/>
            <person name="Subramaniam C."/>
            <person name="Tay Y."/>
            <person name="Dear P."/>
            <person name="Doerig C."/>
            <person name="Gruber A."/>
            <person name="Parkinson J."/>
            <person name="Shirley M."/>
            <person name="Wan K.L."/>
            <person name="Berriman M."/>
            <person name="Tomley F."/>
            <person name="Pain A."/>
        </authorList>
    </citation>
    <scope>NUCLEOTIDE SEQUENCE [LARGE SCALE GENOMIC DNA]</scope>
    <source>
        <strain evidence="10">Houghton</strain>
    </source>
</reference>
<keyword evidence="6" id="KW-0653">Protein transport</keyword>
<comment type="subcellular location">
    <subcellularLocation>
        <location evidence="1">Endomembrane system</location>
        <topology evidence="1">Peripheral membrane protein</topology>
    </subcellularLocation>
</comment>